<dbReference type="PANTHER" id="PTHR48111:SF3">
    <property type="entry name" value="TRANSCRIPTIONAL REGULATORY PROTEIN BTSR"/>
    <property type="match status" value="1"/>
</dbReference>
<dbReference type="PROSITE" id="PS50110">
    <property type="entry name" value="RESPONSE_REGULATORY"/>
    <property type="match status" value="1"/>
</dbReference>
<dbReference type="InterPro" id="IPR011006">
    <property type="entry name" value="CheY-like_superfamily"/>
</dbReference>
<evidence type="ECO:0000313" key="7">
    <source>
        <dbReference type="Proteomes" id="UP000294599"/>
    </source>
</evidence>
<dbReference type="EMBL" id="SMAF01000007">
    <property type="protein sequence ID" value="TCS98818.1"/>
    <property type="molecule type" value="Genomic_DNA"/>
</dbReference>
<dbReference type="GO" id="GO:0032993">
    <property type="term" value="C:protein-DNA complex"/>
    <property type="evidence" value="ECO:0007669"/>
    <property type="project" value="TreeGrafter"/>
</dbReference>
<accession>A0A4R3LH41</accession>
<sequence>MKVLIVDDEPLARARLRELLAVHADVVIIADVGDGQTAITTCRGAPIDLVLLDIRMPGIDGLETAKQLATLPQPPVVVFLTAYDDRALDAFETGAVDYLLKPVRAERLAQALERARRIASTHAAEVAAEPARRHFRVRRAGALRLVPVEDVLCLRAEDKYVCLVTAEGEHLIEESLTAIEREFGERFLRIHRNCLVASTRIRGLERGGDGSERVRLDRLPDTLEVSRRNLPGVRARLSRL</sequence>
<dbReference type="SMART" id="SM00448">
    <property type="entry name" value="REC"/>
    <property type="match status" value="1"/>
</dbReference>
<feature type="domain" description="HTH LytTR-type" evidence="5">
    <location>
        <begin position="135"/>
        <end position="239"/>
    </location>
</feature>
<proteinExistence type="predicted"/>
<evidence type="ECO:0000313" key="6">
    <source>
        <dbReference type="EMBL" id="TCS98818.1"/>
    </source>
</evidence>
<keyword evidence="3" id="KW-0597">Phosphoprotein</keyword>
<feature type="modified residue" description="4-aspartylphosphate" evidence="3">
    <location>
        <position position="53"/>
    </location>
</feature>
<comment type="caution">
    <text evidence="6">The sequence shown here is derived from an EMBL/GenBank/DDBJ whole genome shotgun (WGS) entry which is preliminary data.</text>
</comment>
<evidence type="ECO:0000256" key="2">
    <source>
        <dbReference type="ARBA" id="ARBA00023125"/>
    </source>
</evidence>
<dbReference type="PROSITE" id="PS50930">
    <property type="entry name" value="HTH_LYTTR"/>
    <property type="match status" value="1"/>
</dbReference>
<keyword evidence="2" id="KW-0238">DNA-binding</keyword>
<organism evidence="6 7">
    <name type="scientific">Pseudofulvimonas gallinarii</name>
    <dbReference type="NCBI Taxonomy" id="634155"/>
    <lineage>
        <taxon>Bacteria</taxon>
        <taxon>Pseudomonadati</taxon>
        <taxon>Pseudomonadota</taxon>
        <taxon>Gammaproteobacteria</taxon>
        <taxon>Lysobacterales</taxon>
        <taxon>Rhodanobacteraceae</taxon>
        <taxon>Pseudofulvimonas</taxon>
    </lineage>
</organism>
<dbReference type="AlphaFoldDB" id="A0A4R3LH41"/>
<evidence type="ECO:0000259" key="5">
    <source>
        <dbReference type="PROSITE" id="PS50930"/>
    </source>
</evidence>
<keyword evidence="7" id="KW-1185">Reference proteome</keyword>
<dbReference type="InterPro" id="IPR001789">
    <property type="entry name" value="Sig_transdc_resp-reg_receiver"/>
</dbReference>
<dbReference type="Pfam" id="PF00072">
    <property type="entry name" value="Response_reg"/>
    <property type="match status" value="1"/>
</dbReference>
<name>A0A4R3LH41_9GAMM</name>
<keyword evidence="1" id="KW-0902">Two-component regulatory system</keyword>
<dbReference type="SMART" id="SM00850">
    <property type="entry name" value="LytTR"/>
    <property type="match status" value="1"/>
</dbReference>
<dbReference type="Gene3D" id="3.40.50.2300">
    <property type="match status" value="1"/>
</dbReference>
<dbReference type="Proteomes" id="UP000294599">
    <property type="component" value="Unassembled WGS sequence"/>
</dbReference>
<dbReference type="Gene3D" id="2.40.50.1020">
    <property type="entry name" value="LytTr DNA-binding domain"/>
    <property type="match status" value="1"/>
</dbReference>
<dbReference type="Pfam" id="PF04397">
    <property type="entry name" value="LytTR"/>
    <property type="match status" value="1"/>
</dbReference>
<dbReference type="PANTHER" id="PTHR48111">
    <property type="entry name" value="REGULATOR OF RPOS"/>
    <property type="match status" value="1"/>
</dbReference>
<dbReference type="GO" id="GO:0005829">
    <property type="term" value="C:cytosol"/>
    <property type="evidence" value="ECO:0007669"/>
    <property type="project" value="TreeGrafter"/>
</dbReference>
<gene>
    <name evidence="6" type="ORF">EDC25_10713</name>
</gene>
<dbReference type="InterPro" id="IPR039420">
    <property type="entry name" value="WalR-like"/>
</dbReference>
<evidence type="ECO:0000256" key="1">
    <source>
        <dbReference type="ARBA" id="ARBA00023012"/>
    </source>
</evidence>
<dbReference type="InterPro" id="IPR007492">
    <property type="entry name" value="LytTR_DNA-bd_dom"/>
</dbReference>
<dbReference type="OrthoDB" id="236568at2"/>
<dbReference type="GO" id="GO:0006355">
    <property type="term" value="P:regulation of DNA-templated transcription"/>
    <property type="evidence" value="ECO:0007669"/>
    <property type="project" value="TreeGrafter"/>
</dbReference>
<dbReference type="GO" id="GO:0000156">
    <property type="term" value="F:phosphorelay response regulator activity"/>
    <property type="evidence" value="ECO:0007669"/>
    <property type="project" value="TreeGrafter"/>
</dbReference>
<dbReference type="SUPFAM" id="SSF52172">
    <property type="entry name" value="CheY-like"/>
    <property type="match status" value="1"/>
</dbReference>
<dbReference type="GO" id="GO:0000976">
    <property type="term" value="F:transcription cis-regulatory region binding"/>
    <property type="evidence" value="ECO:0007669"/>
    <property type="project" value="TreeGrafter"/>
</dbReference>
<evidence type="ECO:0000256" key="3">
    <source>
        <dbReference type="PROSITE-ProRule" id="PRU00169"/>
    </source>
</evidence>
<protein>
    <submittedName>
        <fullName evidence="6">LytTR family two component transcriptional regulator</fullName>
    </submittedName>
</protein>
<feature type="domain" description="Response regulatory" evidence="4">
    <location>
        <begin position="2"/>
        <end position="116"/>
    </location>
</feature>
<reference evidence="6 7" key="1">
    <citation type="submission" date="2019-03" db="EMBL/GenBank/DDBJ databases">
        <title>Genomic Encyclopedia of Type Strains, Phase IV (KMG-IV): sequencing the most valuable type-strain genomes for metagenomic binning, comparative biology and taxonomic classification.</title>
        <authorList>
            <person name="Goeker M."/>
        </authorList>
    </citation>
    <scope>NUCLEOTIDE SEQUENCE [LARGE SCALE GENOMIC DNA]</scope>
    <source>
        <strain evidence="6 7">DSM 21944</strain>
    </source>
</reference>
<evidence type="ECO:0000259" key="4">
    <source>
        <dbReference type="PROSITE" id="PS50110"/>
    </source>
</evidence>